<dbReference type="PROSITE" id="PS50089">
    <property type="entry name" value="ZF_RING_2"/>
    <property type="match status" value="1"/>
</dbReference>
<dbReference type="PROSITE" id="PS00518">
    <property type="entry name" value="ZF_RING_1"/>
    <property type="match status" value="1"/>
</dbReference>
<evidence type="ECO:0000256" key="4">
    <source>
        <dbReference type="ARBA" id="ARBA00022833"/>
    </source>
</evidence>
<feature type="compositionally biased region" description="Polar residues" evidence="7">
    <location>
        <begin position="933"/>
        <end position="946"/>
    </location>
</feature>
<dbReference type="AlphaFoldDB" id="A0A6P8ZZV8"/>
<evidence type="ECO:0000313" key="11">
    <source>
        <dbReference type="RefSeq" id="XP_034250992.1"/>
    </source>
</evidence>
<evidence type="ECO:0000256" key="2">
    <source>
        <dbReference type="ARBA" id="ARBA00022723"/>
    </source>
</evidence>
<dbReference type="GeneID" id="117651258"/>
<dbReference type="GO" id="GO:1990841">
    <property type="term" value="F:promoter-specific chromatin binding"/>
    <property type="evidence" value="ECO:0007669"/>
    <property type="project" value="TreeGrafter"/>
</dbReference>
<keyword evidence="2" id="KW-0479">Metal-binding</keyword>
<feature type="compositionally biased region" description="Low complexity" evidence="7">
    <location>
        <begin position="987"/>
        <end position="998"/>
    </location>
</feature>
<dbReference type="RefSeq" id="XP_034250991.1">
    <property type="nucleotide sequence ID" value="XM_034395100.1"/>
</dbReference>
<keyword evidence="9" id="KW-1185">Reference proteome</keyword>
<dbReference type="Gene3D" id="3.10.20.90">
    <property type="entry name" value="Phosphatidylinositol 3-kinase Catalytic Subunit, Chain A, domain 1"/>
    <property type="match status" value="1"/>
</dbReference>
<evidence type="ECO:0000313" key="10">
    <source>
        <dbReference type="RefSeq" id="XP_034250991.1"/>
    </source>
</evidence>
<dbReference type="GO" id="GO:0035102">
    <property type="term" value="C:PRC1 complex"/>
    <property type="evidence" value="ECO:0007669"/>
    <property type="project" value="TreeGrafter"/>
</dbReference>
<dbReference type="GO" id="GO:0000122">
    <property type="term" value="P:negative regulation of transcription by RNA polymerase II"/>
    <property type="evidence" value="ECO:0007669"/>
    <property type="project" value="TreeGrafter"/>
</dbReference>
<feature type="compositionally biased region" description="Basic and acidic residues" evidence="7">
    <location>
        <begin position="378"/>
        <end position="429"/>
    </location>
</feature>
<feature type="region of interest" description="Disordered" evidence="7">
    <location>
        <begin position="866"/>
        <end position="998"/>
    </location>
</feature>
<feature type="region of interest" description="Disordered" evidence="7">
    <location>
        <begin position="813"/>
        <end position="852"/>
    </location>
</feature>
<feature type="region of interest" description="Disordered" evidence="7">
    <location>
        <begin position="344"/>
        <end position="437"/>
    </location>
</feature>
<accession>A0A6P8ZZV8</accession>
<comment type="subcellular location">
    <subcellularLocation>
        <location evidence="1">Nucleus</location>
    </subcellularLocation>
</comment>
<feature type="compositionally biased region" description="Polar residues" evidence="7">
    <location>
        <begin position="881"/>
        <end position="901"/>
    </location>
</feature>
<feature type="compositionally biased region" description="Basic and acidic residues" evidence="7">
    <location>
        <begin position="902"/>
        <end position="932"/>
    </location>
</feature>
<dbReference type="Proteomes" id="UP000515158">
    <property type="component" value="Unplaced"/>
</dbReference>
<organism evidence="11">
    <name type="scientific">Thrips palmi</name>
    <name type="common">Melon thrips</name>
    <dbReference type="NCBI Taxonomy" id="161013"/>
    <lineage>
        <taxon>Eukaryota</taxon>
        <taxon>Metazoa</taxon>
        <taxon>Ecdysozoa</taxon>
        <taxon>Arthropoda</taxon>
        <taxon>Hexapoda</taxon>
        <taxon>Insecta</taxon>
        <taxon>Pterygota</taxon>
        <taxon>Neoptera</taxon>
        <taxon>Paraneoptera</taxon>
        <taxon>Thysanoptera</taxon>
        <taxon>Terebrantia</taxon>
        <taxon>Thripoidea</taxon>
        <taxon>Thripidae</taxon>
        <taxon>Thrips</taxon>
    </lineage>
</organism>
<keyword evidence="4" id="KW-0862">Zinc</keyword>
<dbReference type="OrthoDB" id="1305878at2759"/>
<evidence type="ECO:0000259" key="8">
    <source>
        <dbReference type="PROSITE" id="PS50089"/>
    </source>
</evidence>
<dbReference type="InterPro" id="IPR001841">
    <property type="entry name" value="Znf_RING"/>
</dbReference>
<dbReference type="Pfam" id="PF16207">
    <property type="entry name" value="RAWUL"/>
    <property type="match status" value="1"/>
</dbReference>
<feature type="compositionally biased region" description="Low complexity" evidence="7">
    <location>
        <begin position="710"/>
        <end position="726"/>
    </location>
</feature>
<feature type="region of interest" description="Disordered" evidence="7">
    <location>
        <begin position="671"/>
        <end position="737"/>
    </location>
</feature>
<evidence type="ECO:0000256" key="3">
    <source>
        <dbReference type="ARBA" id="ARBA00022771"/>
    </source>
</evidence>
<evidence type="ECO:0000313" key="9">
    <source>
        <dbReference type="Proteomes" id="UP000515158"/>
    </source>
</evidence>
<feature type="compositionally biased region" description="Low complexity" evidence="7">
    <location>
        <begin position="596"/>
        <end position="608"/>
    </location>
</feature>
<protein>
    <submittedName>
        <fullName evidence="10 11">Polycomb group protein Psc-like</fullName>
    </submittedName>
</protein>
<feature type="compositionally biased region" description="Polar residues" evidence="7">
    <location>
        <begin position="672"/>
        <end position="690"/>
    </location>
</feature>
<feature type="compositionally biased region" description="Polar residues" evidence="7">
    <location>
        <begin position="697"/>
        <end position="709"/>
    </location>
</feature>
<gene>
    <name evidence="10 11" type="primary">LOC117651258</name>
</gene>
<dbReference type="KEGG" id="tpal:117651258"/>
<reference evidence="10 11" key="1">
    <citation type="submission" date="2025-04" db="UniProtKB">
        <authorList>
            <consortium name="RefSeq"/>
        </authorList>
    </citation>
    <scope>IDENTIFICATION</scope>
    <source>
        <tissue evidence="10 11">Total insect</tissue>
    </source>
</reference>
<evidence type="ECO:0000256" key="1">
    <source>
        <dbReference type="ARBA" id="ARBA00004123"/>
    </source>
</evidence>
<evidence type="ECO:0000256" key="6">
    <source>
        <dbReference type="PROSITE-ProRule" id="PRU00175"/>
    </source>
</evidence>
<dbReference type="PANTHER" id="PTHR10825:SF29">
    <property type="entry name" value="POLYCOMB GROUP RING FINGER PROTEIN 1"/>
    <property type="match status" value="1"/>
</dbReference>
<dbReference type="PANTHER" id="PTHR10825">
    <property type="entry name" value="RING FINGER DOMAIN-CONTAINING, POLYCOMB GROUP COMPONENT"/>
    <property type="match status" value="1"/>
</dbReference>
<keyword evidence="3 6" id="KW-0863">Zinc-finger</keyword>
<dbReference type="InterPro" id="IPR017907">
    <property type="entry name" value="Znf_RING_CS"/>
</dbReference>
<proteinExistence type="predicted"/>
<dbReference type="SMART" id="SM00184">
    <property type="entry name" value="RING"/>
    <property type="match status" value="1"/>
</dbReference>
<dbReference type="Gene3D" id="3.30.40.10">
    <property type="entry name" value="Zinc/RING finger domain, C3HC4 (zinc finger)"/>
    <property type="match status" value="1"/>
</dbReference>
<feature type="compositionally biased region" description="Basic and acidic residues" evidence="7">
    <location>
        <begin position="345"/>
        <end position="362"/>
    </location>
</feature>
<feature type="region of interest" description="Disordered" evidence="7">
    <location>
        <begin position="554"/>
        <end position="621"/>
    </location>
</feature>
<feature type="compositionally biased region" description="Polar residues" evidence="7">
    <location>
        <begin position="813"/>
        <end position="825"/>
    </location>
</feature>
<dbReference type="SUPFAM" id="SSF57850">
    <property type="entry name" value="RING/U-box"/>
    <property type="match status" value="1"/>
</dbReference>
<sequence length="998" mass="107399">MSTFKTERVARRRLPVAELHPHLMCVLCGGYYVDATTIIECLHSFCKSCLVRHLETSKYCPICEVQVHKTKPLLNIRPDETLQTMVYKLVPGLFQREMKFRQEFYAKHPEAPPSSPEDRGIVDPIECQFYSPDEPVSLSLEYKHDAVSNNNGIYKRYLRCPAAVTVAHLQKLVRNKYDLSPAHQVDVMFNDKILKPDISIMDVAYSFHRKRKEQFNFTYHILEAPCKKRKVEEIRAEAPEQMEVDPPPPTLISSLPAVPVKATSSPQPESKSKLDSIISRLGIAKKTADVLKKDKSSNEWKEVQLQISESGVMSVTDISSIDKLINSNDKNLKPSVSKSIIAQKVDAKSDEIKSDGEPKPKENCSPSLDKIGNSAKSSNHDDKEVKDIESVREIEPTKAIKHPKDDPVVKVTSDRKDDEKKLSKPELSDQKTLTPAKTCSQSKELAVMCISQQKKPIEKVSVPTISTLPSSSQSNVPSVSGIAAAASTCITSKSCTATLVTSHSIVVSAASSVSSSSSITSASKGVTKPTTSTNSALITTTPMKIAPVPIAKPAPTALPSKKSSSSPVGYKTLKCGPKNWNPTISRNSFLSSKADQQPQQQGSSSASGSGQGGPAKPATPAKFFKVRNTPRFLGNPASGVKAMYQIPESKPQTPPPAKSPSVMKLDPRTLTPIVSNAPSLTSKSSPTQPKTRPPFPSTTLSAQVSNHMPSSRVVATTTTTTSSSVTKHTDLSSLRNSPNQLLVNSFPFAHNPFLPKGMPNFMYGPGLHPTNAQFASLLSPGLGYPPVTASGYHQALPQPASILFNSHTLHRQLNPSSPCSPTGYPTSLPSPSSMSLSPPSSSVSSSSLSSKSYSAGQRTVSISEKVSIASSSQSSPSRSSRNNATVSGLGTQGSAKVNGSDQMKKPSGNEEKTSLLPSEETKAKAAASKDVETSTPSLSDNNNTLPISRAKQSEKLDPGKLPLDVSNLVSKESVKLADDQLITRPKTSSSTSVQAQQS</sequence>
<dbReference type="Pfam" id="PF13923">
    <property type="entry name" value="zf-C3HC4_2"/>
    <property type="match status" value="1"/>
</dbReference>
<dbReference type="RefSeq" id="XP_034250992.1">
    <property type="nucleotide sequence ID" value="XM_034395101.1"/>
</dbReference>
<feature type="compositionally biased region" description="Low complexity" evidence="7">
    <location>
        <begin position="866"/>
        <end position="880"/>
    </location>
</feature>
<dbReference type="GO" id="GO:0008270">
    <property type="term" value="F:zinc ion binding"/>
    <property type="evidence" value="ECO:0007669"/>
    <property type="project" value="UniProtKB-KW"/>
</dbReference>
<dbReference type="InterPro" id="IPR032443">
    <property type="entry name" value="RAWUL"/>
</dbReference>
<feature type="domain" description="RING-type" evidence="8">
    <location>
        <begin position="25"/>
        <end position="64"/>
    </location>
</feature>
<dbReference type="InterPro" id="IPR013083">
    <property type="entry name" value="Znf_RING/FYVE/PHD"/>
</dbReference>
<name>A0A6P8ZZV8_THRPL</name>
<feature type="compositionally biased region" description="Low complexity" evidence="7">
    <location>
        <begin position="827"/>
        <end position="852"/>
    </location>
</feature>
<dbReference type="FunFam" id="3.30.40.10:FF:000033">
    <property type="entry name" value="Polycomb group RING finger protein 3"/>
    <property type="match status" value="1"/>
</dbReference>
<evidence type="ECO:0000256" key="7">
    <source>
        <dbReference type="SAM" id="MobiDB-lite"/>
    </source>
</evidence>
<feature type="compositionally biased region" description="Polar residues" evidence="7">
    <location>
        <begin position="580"/>
        <end position="595"/>
    </location>
</feature>
<keyword evidence="5" id="KW-0539">Nucleus</keyword>
<evidence type="ECO:0000256" key="5">
    <source>
        <dbReference type="ARBA" id="ARBA00023242"/>
    </source>
</evidence>